<dbReference type="Proteomes" id="UP000561045">
    <property type="component" value="Unassembled WGS sequence"/>
</dbReference>
<dbReference type="InterPro" id="IPR026268">
    <property type="entry name" value="RseC"/>
</dbReference>
<keyword evidence="3" id="KW-1185">Reference proteome</keyword>
<dbReference type="InterPro" id="IPR007359">
    <property type="entry name" value="SigmaE_reg_RseC_MucC"/>
</dbReference>
<dbReference type="EMBL" id="JACIET010000001">
    <property type="protein sequence ID" value="MBB4011756.1"/>
    <property type="molecule type" value="Genomic_DNA"/>
</dbReference>
<keyword evidence="1" id="KW-0472">Membrane</keyword>
<keyword evidence="1" id="KW-1133">Transmembrane helix</keyword>
<dbReference type="PANTHER" id="PTHR35867:SF1">
    <property type="entry name" value="PROTEIN RSEC"/>
    <property type="match status" value="1"/>
</dbReference>
<dbReference type="RefSeq" id="WP_206252537.1">
    <property type="nucleotide sequence ID" value="NZ_BAABLE010000011.1"/>
</dbReference>
<feature type="transmembrane region" description="Helical" evidence="1">
    <location>
        <begin position="96"/>
        <end position="116"/>
    </location>
</feature>
<feature type="transmembrane region" description="Helical" evidence="1">
    <location>
        <begin position="66"/>
        <end position="90"/>
    </location>
</feature>
<proteinExistence type="predicted"/>
<dbReference type="PIRSF" id="PIRSF004923">
    <property type="entry name" value="RseC"/>
    <property type="match status" value="1"/>
</dbReference>
<dbReference type="AlphaFoldDB" id="A0A840BLJ2"/>
<sequence length="145" mass="14751">MERTARVIAIHPGHMDVAVQPAAACSACGARKACQGESADRVFALPLAPGVVLGAEVSLALEDHRLLMTAALAYLVPAVGCVVGAVLGQILGHGNLTALAGALTGLFAGLLPARVLTARLGDDWNQPAIHSCSPLPPSDKRSSES</sequence>
<evidence type="ECO:0000313" key="3">
    <source>
        <dbReference type="Proteomes" id="UP000561045"/>
    </source>
</evidence>
<reference evidence="2 3" key="1">
    <citation type="submission" date="2020-08" db="EMBL/GenBank/DDBJ databases">
        <title>Genomic Encyclopedia of Type Strains, Phase IV (KMG-IV): sequencing the most valuable type-strain genomes for metagenomic binning, comparative biology and taxonomic classification.</title>
        <authorList>
            <person name="Goeker M."/>
        </authorList>
    </citation>
    <scope>NUCLEOTIDE SEQUENCE [LARGE SCALE GENOMIC DNA]</scope>
    <source>
        <strain evidence="2 3">DSM 106739</strain>
    </source>
</reference>
<dbReference type="Pfam" id="PF04246">
    <property type="entry name" value="RseC_MucC"/>
    <property type="match status" value="1"/>
</dbReference>
<accession>A0A840BLJ2</accession>
<keyword evidence="1" id="KW-0812">Transmembrane</keyword>
<evidence type="ECO:0000313" key="2">
    <source>
        <dbReference type="EMBL" id="MBB4011756.1"/>
    </source>
</evidence>
<gene>
    <name evidence="2" type="ORF">GGR36_001064</name>
</gene>
<dbReference type="PANTHER" id="PTHR35867">
    <property type="entry name" value="PROTEIN RSEC"/>
    <property type="match status" value="1"/>
</dbReference>
<evidence type="ECO:0000256" key="1">
    <source>
        <dbReference type="SAM" id="Phobius"/>
    </source>
</evidence>
<protein>
    <submittedName>
        <fullName evidence="2">Positive regulator of sigma E activity</fullName>
    </submittedName>
</protein>
<organism evidence="2 3">
    <name type="scientific">Niveibacterium umoris</name>
    <dbReference type="NCBI Taxonomy" id="1193620"/>
    <lineage>
        <taxon>Bacteria</taxon>
        <taxon>Pseudomonadati</taxon>
        <taxon>Pseudomonadota</taxon>
        <taxon>Betaproteobacteria</taxon>
        <taxon>Rhodocyclales</taxon>
        <taxon>Rhodocyclaceae</taxon>
        <taxon>Niveibacterium</taxon>
    </lineage>
</organism>
<comment type="caution">
    <text evidence="2">The sequence shown here is derived from an EMBL/GenBank/DDBJ whole genome shotgun (WGS) entry which is preliminary data.</text>
</comment>
<name>A0A840BLJ2_9RHOO</name>